<accession>A0A9X4LJ37</accession>
<dbReference type="Proteomes" id="UP001152766">
    <property type="component" value="Unassembled WGS sequence"/>
</dbReference>
<sequence length="528" mass="56017">MATGMAMVMATAMAAMTRRRAELLRWLPALVLALVATGVAQAQAEAGAAGGTTVRPRIGVMETWTDNLRLSEHDKDAALVTTVSPGISIVRGSGPLRGSLDYTLNGIAYLKSDQPSVLQNSLQAKGQAELIEHRLFVDMIASIGQQSASAFGLQSTPTLGSQSSVSTLANANRHEVGTLALSPLFHSVVGSLFSLDLRGNFTRTEVRGSSLGDSRGAGGSLRLSGLGAGPLNWWATVSTQQTVPKEARTNRLSSALVGLNFLPDPDLTLGVDAGRERNDFLASTGQSGATGGVTAQWKPTPRTRVNGDWHRHEYGNSHSFSFEHRMSRSIWQLSDSRTVTVGSVAAGGVRSNYDQLFLLFTSLEPDPVKRDQVVRDYLQARGLSPDAPASAGFLSSGPSQTHNQMLGITLQGARSTLSAQANRIITSRLGSGLNQGDLANNSRIEQRSYSLTASHQLTPIASVSVVAAHQQTLGDAGGRAARLSSLTANWNGKLGPRFGVQFGARHAHFEGVTSYAENAVYANLTQQF</sequence>
<evidence type="ECO:0000313" key="2">
    <source>
        <dbReference type="Proteomes" id="UP001152766"/>
    </source>
</evidence>
<organism evidence="1 2">
    <name type="scientific">Pelomonas aquatica</name>
    <dbReference type="NCBI Taxonomy" id="431058"/>
    <lineage>
        <taxon>Bacteria</taxon>
        <taxon>Pseudomonadati</taxon>
        <taxon>Pseudomonadota</taxon>
        <taxon>Betaproteobacteria</taxon>
        <taxon>Burkholderiales</taxon>
        <taxon>Sphaerotilaceae</taxon>
        <taxon>Roseateles</taxon>
    </lineage>
</organism>
<gene>
    <name evidence="1" type="ORF">EXJ73_15365</name>
</gene>
<evidence type="ECO:0000313" key="1">
    <source>
        <dbReference type="EMBL" id="MDG0863841.1"/>
    </source>
</evidence>
<dbReference type="EMBL" id="SGUG01000022">
    <property type="protein sequence ID" value="MDG0863841.1"/>
    <property type="molecule type" value="Genomic_DNA"/>
</dbReference>
<proteinExistence type="predicted"/>
<name>A0A9X4LJ37_9BURK</name>
<keyword evidence="2" id="KW-1185">Reference proteome</keyword>
<dbReference type="NCBIfam" id="TIGR03016">
    <property type="entry name" value="pepcterm_hypo_1"/>
    <property type="match status" value="1"/>
</dbReference>
<protein>
    <submittedName>
        <fullName evidence="1">TIGR03016 family PEP-CTERM system-associated outer membrane protein</fullName>
    </submittedName>
</protein>
<dbReference type="AlphaFoldDB" id="A0A9X4LJ37"/>
<dbReference type="InterPro" id="IPR017467">
    <property type="entry name" value="CHP03016_PEP-CTERM"/>
</dbReference>
<comment type="caution">
    <text evidence="1">The sequence shown here is derived from an EMBL/GenBank/DDBJ whole genome shotgun (WGS) entry which is preliminary data.</text>
</comment>
<reference evidence="1" key="1">
    <citation type="submission" date="2019-02" db="EMBL/GenBank/DDBJ databases">
        <title>Draft genome of the type strain Pelomonas aquatica CCUG 52575T.</title>
        <authorList>
            <person name="Gomila M."/>
            <person name="Lalucat J."/>
        </authorList>
    </citation>
    <scope>NUCLEOTIDE SEQUENCE</scope>
    <source>
        <strain evidence="1">CCUG 52575</strain>
    </source>
</reference>